<feature type="non-terminal residue" evidence="2">
    <location>
        <position position="1"/>
    </location>
</feature>
<accession>A0A0D0D9T2</accession>
<reference evidence="2 3" key="1">
    <citation type="submission" date="2014-04" db="EMBL/GenBank/DDBJ databases">
        <authorList>
            <consortium name="DOE Joint Genome Institute"/>
            <person name="Kuo A."/>
            <person name="Kohler A."/>
            <person name="Jargeat P."/>
            <person name="Nagy L.G."/>
            <person name="Floudas D."/>
            <person name="Copeland A."/>
            <person name="Barry K.W."/>
            <person name="Cichocki N."/>
            <person name="Veneault-Fourrey C."/>
            <person name="LaButti K."/>
            <person name="Lindquist E.A."/>
            <person name="Lipzen A."/>
            <person name="Lundell T."/>
            <person name="Morin E."/>
            <person name="Murat C."/>
            <person name="Sun H."/>
            <person name="Tunlid A."/>
            <person name="Henrissat B."/>
            <person name="Grigoriev I.V."/>
            <person name="Hibbett D.S."/>
            <person name="Martin F."/>
            <person name="Nordberg H.P."/>
            <person name="Cantor M.N."/>
            <person name="Hua S.X."/>
        </authorList>
    </citation>
    <scope>NUCLEOTIDE SEQUENCE [LARGE SCALE GENOMIC DNA]</scope>
    <source>
        <strain evidence="2 3">Ve08.2h10</strain>
    </source>
</reference>
<name>A0A0D0D9T2_9AGAM</name>
<gene>
    <name evidence="2" type="ORF">PAXRUDRAFT_90592</name>
</gene>
<feature type="region of interest" description="Disordered" evidence="1">
    <location>
        <begin position="1"/>
        <end position="21"/>
    </location>
</feature>
<dbReference type="HOGENOM" id="CLU_2134547_0_0_1"/>
<feature type="non-terminal residue" evidence="2">
    <location>
        <position position="99"/>
    </location>
</feature>
<sequence>QPMIGVTHSSDATHLKPHIPQYSTPNPFKAVLGPPIVSSNRRAEMGLNHPILAQWLCPVNALTRFDEDPMQATKDLASGAIPMEAEDYPTLFWSGSMLG</sequence>
<keyword evidence="3" id="KW-1185">Reference proteome</keyword>
<dbReference type="STRING" id="930991.A0A0D0D9T2"/>
<dbReference type="AlphaFoldDB" id="A0A0D0D9T2"/>
<dbReference type="OrthoDB" id="3220614at2759"/>
<organism evidence="2 3">
    <name type="scientific">Paxillus rubicundulus Ve08.2h10</name>
    <dbReference type="NCBI Taxonomy" id="930991"/>
    <lineage>
        <taxon>Eukaryota</taxon>
        <taxon>Fungi</taxon>
        <taxon>Dikarya</taxon>
        <taxon>Basidiomycota</taxon>
        <taxon>Agaricomycotina</taxon>
        <taxon>Agaricomycetes</taxon>
        <taxon>Agaricomycetidae</taxon>
        <taxon>Boletales</taxon>
        <taxon>Paxilineae</taxon>
        <taxon>Paxillaceae</taxon>
        <taxon>Paxillus</taxon>
    </lineage>
</organism>
<dbReference type="EMBL" id="KN825981">
    <property type="protein sequence ID" value="KIK80586.1"/>
    <property type="molecule type" value="Genomic_DNA"/>
</dbReference>
<protein>
    <submittedName>
        <fullName evidence="2">Unplaced genomic scaffold scaffold_1159, whole genome shotgun sequence</fullName>
    </submittedName>
</protein>
<dbReference type="Pfam" id="PF20414">
    <property type="entry name" value="DUF6698"/>
    <property type="match status" value="1"/>
</dbReference>
<evidence type="ECO:0000313" key="2">
    <source>
        <dbReference type="EMBL" id="KIK80586.1"/>
    </source>
</evidence>
<dbReference type="Proteomes" id="UP000054538">
    <property type="component" value="Unassembled WGS sequence"/>
</dbReference>
<evidence type="ECO:0000256" key="1">
    <source>
        <dbReference type="SAM" id="MobiDB-lite"/>
    </source>
</evidence>
<reference evidence="3" key="2">
    <citation type="submission" date="2015-01" db="EMBL/GenBank/DDBJ databases">
        <title>Evolutionary Origins and Diversification of the Mycorrhizal Mutualists.</title>
        <authorList>
            <consortium name="DOE Joint Genome Institute"/>
            <consortium name="Mycorrhizal Genomics Consortium"/>
            <person name="Kohler A."/>
            <person name="Kuo A."/>
            <person name="Nagy L.G."/>
            <person name="Floudas D."/>
            <person name="Copeland A."/>
            <person name="Barry K.W."/>
            <person name="Cichocki N."/>
            <person name="Veneault-Fourrey C."/>
            <person name="LaButti K."/>
            <person name="Lindquist E.A."/>
            <person name="Lipzen A."/>
            <person name="Lundell T."/>
            <person name="Morin E."/>
            <person name="Murat C."/>
            <person name="Riley R."/>
            <person name="Ohm R."/>
            <person name="Sun H."/>
            <person name="Tunlid A."/>
            <person name="Henrissat B."/>
            <person name="Grigoriev I.V."/>
            <person name="Hibbett D.S."/>
            <person name="Martin F."/>
        </authorList>
    </citation>
    <scope>NUCLEOTIDE SEQUENCE [LARGE SCALE GENOMIC DNA]</scope>
    <source>
        <strain evidence="3">Ve08.2h10</strain>
    </source>
</reference>
<evidence type="ECO:0000313" key="3">
    <source>
        <dbReference type="Proteomes" id="UP000054538"/>
    </source>
</evidence>
<dbReference type="InterPro" id="IPR046521">
    <property type="entry name" value="DUF6698"/>
</dbReference>
<proteinExistence type="predicted"/>
<dbReference type="InParanoid" id="A0A0D0D9T2"/>